<dbReference type="EMBL" id="SPUK01000005">
    <property type="protein sequence ID" value="TQV97150.1"/>
    <property type="molecule type" value="Genomic_DNA"/>
</dbReference>
<sequence>MATTTANNEHGACRPRSGINDRHTGRREQEHGLRRAGNLTLGKLRDSILRGQALSRSWAAAARAFQRPSNLPHGPLRVTSRHRPTTPPPTSSPPTLIAPPHRRRRSGTTTGTAAMKPTTLTNTTATSTSTSTTPAMALTDLPYTVFAEIVSYLTAREAVAARRTAAFHYWDPAWACDPDAGLLVHPVEGRRYVLRDVDVDAGSGSGSDRRAWAVPFDTTGRLVRRVRLSHGILIFEWCEKQAVRQDEGEDGAHRHFATAYDVKRVRRGGGHDDDDGEDFYTLRRYGKNNLENDTGTPQDECTVTFRAEWKIHCLGILLRHQDRFFSTHNSTHYAVYIWQPSRSPWGEDEPRERLIVWELGAPRGGGGGGGGGSSSPRIMMQLTSPQLDHWGVRQRGTPTLRSLGLDDRTWDPSAGAARGHVFVVEEEHRWSAGPHSSPTPPRLHHVKTTGIPLAGAGPRWVDECGKVRSGASPMQFCWRGTPGRALGDQNQDQHQVPAPAPAPPPSQPPPTAGEEREAGTDDRETWAGRCPCWRHDDFPYLTVCEVSDARAGVRFSARHCFMLETLSVHIKPRLRVHGVAQPIIHTAQPASSSTKMPYTERRRSRSSSSSSSSKCVMAIKSCGGADHPKGQRRRHAYEAVDGGRRNGSSSSSSSSNMTSSGEKKSKGFAVANREIQFGDDAWTMLLNAGYICGDERWLIGEDTDGSITIMHF</sequence>
<dbReference type="AlphaFoldDB" id="A0A545V605"/>
<evidence type="ECO:0000313" key="2">
    <source>
        <dbReference type="EMBL" id="TQV97150.1"/>
    </source>
</evidence>
<feature type="compositionally biased region" description="Low complexity" evidence="1">
    <location>
        <begin position="648"/>
        <end position="660"/>
    </location>
</feature>
<gene>
    <name evidence="2" type="ORF">IF1G_04390</name>
</gene>
<dbReference type="Proteomes" id="UP000315783">
    <property type="component" value="Unassembled WGS sequence"/>
</dbReference>
<accession>A0A545V605</accession>
<feature type="compositionally biased region" description="Basic and acidic residues" evidence="1">
    <location>
        <begin position="513"/>
        <end position="523"/>
    </location>
</feature>
<name>A0A545V605_9HYPO</name>
<organism evidence="2 3">
    <name type="scientific">Cordyceps javanica</name>
    <dbReference type="NCBI Taxonomy" id="43265"/>
    <lineage>
        <taxon>Eukaryota</taxon>
        <taxon>Fungi</taxon>
        <taxon>Dikarya</taxon>
        <taxon>Ascomycota</taxon>
        <taxon>Pezizomycotina</taxon>
        <taxon>Sordariomycetes</taxon>
        <taxon>Hypocreomycetidae</taxon>
        <taxon>Hypocreales</taxon>
        <taxon>Cordycipitaceae</taxon>
        <taxon>Cordyceps</taxon>
    </lineage>
</organism>
<feature type="region of interest" description="Disordered" evidence="1">
    <location>
        <begin position="478"/>
        <end position="523"/>
    </location>
</feature>
<protein>
    <submittedName>
        <fullName evidence="2">F-box domain-containing protein</fullName>
    </submittedName>
</protein>
<feature type="region of interest" description="Disordered" evidence="1">
    <location>
        <begin position="65"/>
        <end position="132"/>
    </location>
</feature>
<comment type="caution">
    <text evidence="2">The sequence shown here is derived from an EMBL/GenBank/DDBJ whole genome shotgun (WGS) entry which is preliminary data.</text>
</comment>
<feature type="compositionally biased region" description="Pro residues" evidence="1">
    <location>
        <begin position="498"/>
        <end position="511"/>
    </location>
</feature>
<feature type="region of interest" description="Disordered" evidence="1">
    <location>
        <begin position="1"/>
        <end position="38"/>
    </location>
</feature>
<feature type="compositionally biased region" description="Low complexity" evidence="1">
    <location>
        <begin position="107"/>
        <end position="132"/>
    </location>
</feature>
<keyword evidence="3" id="KW-1185">Reference proteome</keyword>
<feature type="region of interest" description="Disordered" evidence="1">
    <location>
        <begin position="585"/>
        <end position="666"/>
    </location>
</feature>
<proteinExistence type="predicted"/>
<reference evidence="2 3" key="1">
    <citation type="journal article" date="2019" name="Appl. Microbiol. Biotechnol.">
        <title>Genome sequence of Isaria javanica and comparative genome analysis insights into family S53 peptidase evolution in fungal entomopathogens.</title>
        <authorList>
            <person name="Lin R."/>
            <person name="Zhang X."/>
            <person name="Xin B."/>
            <person name="Zou M."/>
            <person name="Gao Y."/>
            <person name="Qin F."/>
            <person name="Hu Q."/>
            <person name="Xie B."/>
            <person name="Cheng X."/>
        </authorList>
    </citation>
    <scope>NUCLEOTIDE SEQUENCE [LARGE SCALE GENOMIC DNA]</scope>
    <source>
        <strain evidence="2 3">IJ1G</strain>
    </source>
</reference>
<evidence type="ECO:0000313" key="3">
    <source>
        <dbReference type="Proteomes" id="UP000315783"/>
    </source>
</evidence>
<evidence type="ECO:0000256" key="1">
    <source>
        <dbReference type="SAM" id="MobiDB-lite"/>
    </source>
</evidence>
<feature type="compositionally biased region" description="Basic and acidic residues" evidence="1">
    <location>
        <begin position="19"/>
        <end position="33"/>
    </location>
</feature>